<evidence type="ECO:0000313" key="5">
    <source>
        <dbReference type="EMBL" id="SUB74866.1"/>
    </source>
</evidence>
<dbReference type="GO" id="GO:0003677">
    <property type="term" value="F:DNA binding"/>
    <property type="evidence" value="ECO:0007669"/>
    <property type="project" value="UniProtKB-KW"/>
</dbReference>
<dbReference type="InterPro" id="IPR000835">
    <property type="entry name" value="HTH_MarR-typ"/>
</dbReference>
<keyword evidence="2" id="KW-0238">DNA-binding</keyword>
<dbReference type="InterPro" id="IPR036390">
    <property type="entry name" value="WH_DNA-bd_sf"/>
</dbReference>
<dbReference type="AlphaFoldDB" id="A0A379DA38"/>
<dbReference type="InterPro" id="IPR036388">
    <property type="entry name" value="WH-like_DNA-bd_sf"/>
</dbReference>
<dbReference type="SMART" id="SM00347">
    <property type="entry name" value="HTH_MARR"/>
    <property type="match status" value="1"/>
</dbReference>
<dbReference type="Proteomes" id="UP000254777">
    <property type="component" value="Unassembled WGS sequence"/>
</dbReference>
<gene>
    <name evidence="5" type="ORF">NCTC11088_00628</name>
</gene>
<organism evidence="5 6">
    <name type="scientific">Peptoniphilus indolicus</name>
    <dbReference type="NCBI Taxonomy" id="33030"/>
    <lineage>
        <taxon>Bacteria</taxon>
        <taxon>Bacillati</taxon>
        <taxon>Bacillota</taxon>
        <taxon>Tissierellia</taxon>
        <taxon>Tissierellales</taxon>
        <taxon>Peptoniphilaceae</taxon>
        <taxon>Peptoniphilus</taxon>
    </lineage>
</organism>
<dbReference type="Gene3D" id="1.10.10.10">
    <property type="entry name" value="Winged helix-like DNA-binding domain superfamily/Winged helix DNA-binding domain"/>
    <property type="match status" value="1"/>
</dbReference>
<evidence type="ECO:0000259" key="4">
    <source>
        <dbReference type="SMART" id="SM00347"/>
    </source>
</evidence>
<evidence type="ECO:0000256" key="3">
    <source>
        <dbReference type="ARBA" id="ARBA00023163"/>
    </source>
</evidence>
<name>A0A379DA38_9FIRM</name>
<evidence type="ECO:0000256" key="1">
    <source>
        <dbReference type="ARBA" id="ARBA00023015"/>
    </source>
</evidence>
<dbReference type="InterPro" id="IPR052067">
    <property type="entry name" value="Metal_resp_HTH_trans_reg"/>
</dbReference>
<sequence length="181" mass="21526">MNKKLYLENIIDTWVEPNETDDKIHERYKELNKIVTPMYDFILSYSNYYNTRRDYGNGMLSTMIEIHILTDIYDYNNITVSDLADKWRRSNSAISQIVRRLIGKNLVTRKNSEQDAKIFYLECTNDGKSLVTLHKKYDNLDIIKTRKKLLEKFTIDELVAFDQICLEYTKILRENTSDTDK</sequence>
<protein>
    <submittedName>
        <fullName evidence="5">MarR family</fullName>
    </submittedName>
</protein>
<keyword evidence="1" id="KW-0805">Transcription regulation</keyword>
<dbReference type="RefSeq" id="WP_004819305.1">
    <property type="nucleotide sequence ID" value="NZ_UGTH01000001.1"/>
</dbReference>
<feature type="domain" description="HTH marR-type" evidence="4">
    <location>
        <begin position="62"/>
        <end position="158"/>
    </location>
</feature>
<reference evidence="5 6" key="1">
    <citation type="submission" date="2018-06" db="EMBL/GenBank/DDBJ databases">
        <authorList>
            <consortium name="Pathogen Informatics"/>
            <person name="Doyle S."/>
        </authorList>
    </citation>
    <scope>NUCLEOTIDE SEQUENCE [LARGE SCALE GENOMIC DNA]</scope>
    <source>
        <strain evidence="5 6">NCTC11088</strain>
    </source>
</reference>
<dbReference type="PANTHER" id="PTHR35790">
    <property type="entry name" value="HTH-TYPE TRANSCRIPTIONAL REGULATOR PCHR"/>
    <property type="match status" value="1"/>
</dbReference>
<dbReference type="SUPFAM" id="SSF46785">
    <property type="entry name" value="Winged helix' DNA-binding domain"/>
    <property type="match status" value="1"/>
</dbReference>
<evidence type="ECO:0000313" key="6">
    <source>
        <dbReference type="Proteomes" id="UP000254777"/>
    </source>
</evidence>
<keyword evidence="3" id="KW-0804">Transcription</keyword>
<accession>A0A379DA38</accession>
<dbReference type="PANTHER" id="PTHR35790:SF4">
    <property type="entry name" value="HTH-TYPE TRANSCRIPTIONAL REGULATOR PCHR"/>
    <property type="match status" value="1"/>
</dbReference>
<dbReference type="Pfam" id="PF01047">
    <property type="entry name" value="MarR"/>
    <property type="match status" value="1"/>
</dbReference>
<dbReference type="GO" id="GO:0003700">
    <property type="term" value="F:DNA-binding transcription factor activity"/>
    <property type="evidence" value="ECO:0007669"/>
    <property type="project" value="InterPro"/>
</dbReference>
<evidence type="ECO:0000256" key="2">
    <source>
        <dbReference type="ARBA" id="ARBA00023125"/>
    </source>
</evidence>
<proteinExistence type="predicted"/>
<dbReference type="EMBL" id="UGTH01000001">
    <property type="protein sequence ID" value="SUB74866.1"/>
    <property type="molecule type" value="Genomic_DNA"/>
</dbReference>